<evidence type="ECO:0000313" key="3">
    <source>
        <dbReference type="EMBL" id="KFA66442.1"/>
    </source>
</evidence>
<dbReference type="HOGENOM" id="CLU_107268_0_0_1"/>
<dbReference type="Pfam" id="PF13843">
    <property type="entry name" value="DDE_Tnp_1_7"/>
    <property type="match status" value="1"/>
</dbReference>
<dbReference type="STRING" id="1283841.A0A084QR57"/>
<organism evidence="3 4">
    <name type="scientific">Stachybotrys chlorohalonatus (strain IBT 40285)</name>
    <dbReference type="NCBI Taxonomy" id="1283841"/>
    <lineage>
        <taxon>Eukaryota</taxon>
        <taxon>Fungi</taxon>
        <taxon>Dikarya</taxon>
        <taxon>Ascomycota</taxon>
        <taxon>Pezizomycotina</taxon>
        <taxon>Sordariomycetes</taxon>
        <taxon>Hypocreomycetidae</taxon>
        <taxon>Hypocreales</taxon>
        <taxon>Stachybotryaceae</taxon>
        <taxon>Stachybotrys</taxon>
    </lineage>
</organism>
<dbReference type="InterPro" id="IPR029526">
    <property type="entry name" value="PGBD"/>
</dbReference>
<evidence type="ECO:0000256" key="1">
    <source>
        <dbReference type="SAM" id="MobiDB-lite"/>
    </source>
</evidence>
<keyword evidence="4" id="KW-1185">Reference proteome</keyword>
<name>A0A084QR57_STAC4</name>
<sequence length="225" mass="25405">MDLNGTAIEDTIVVGGISEVDDELFVRLDHYQQEREGDITGRPDFEPVAACGSTFYPLQPDQRSPLLSALPASPVDLFQLFIPVSLVEDWVRYTNEAPEPVRGPGPGSRGNSSYQQQPSRRGQAWNPTSVPEIYLWLAIQIYIGLHRETRLEDYWKVSGTKGHLPSHPIIKYMTFDRFQLLSRHLRISPFSGNQGPFRPCDMWSDHIQAVSLQLWAPGTDIAVDE</sequence>
<gene>
    <name evidence="3" type="ORF">S40285_09680</name>
</gene>
<reference evidence="3 4" key="1">
    <citation type="journal article" date="2014" name="BMC Genomics">
        <title>Comparative genome sequencing reveals chemotype-specific gene clusters in the toxigenic black mold Stachybotrys.</title>
        <authorList>
            <person name="Semeiks J."/>
            <person name="Borek D."/>
            <person name="Otwinowski Z."/>
            <person name="Grishin N.V."/>
        </authorList>
    </citation>
    <scope>NUCLEOTIDE SEQUENCE [LARGE SCALE GENOMIC DNA]</scope>
    <source>
        <strain evidence="3 4">IBT 40285</strain>
    </source>
</reference>
<dbReference type="EMBL" id="KL660457">
    <property type="protein sequence ID" value="KFA66442.1"/>
    <property type="molecule type" value="Genomic_DNA"/>
</dbReference>
<feature type="region of interest" description="Disordered" evidence="1">
    <location>
        <begin position="98"/>
        <end position="125"/>
    </location>
</feature>
<dbReference type="InParanoid" id="A0A084QR57"/>
<dbReference type="OrthoDB" id="5428673at2759"/>
<evidence type="ECO:0000259" key="2">
    <source>
        <dbReference type="Pfam" id="PF13843"/>
    </source>
</evidence>
<accession>A0A084QR57</accession>
<dbReference type="PANTHER" id="PTHR46599:SF3">
    <property type="entry name" value="PIGGYBAC TRANSPOSABLE ELEMENT-DERIVED PROTEIN 4"/>
    <property type="match status" value="1"/>
</dbReference>
<dbReference type="AlphaFoldDB" id="A0A084QR57"/>
<feature type="compositionally biased region" description="Polar residues" evidence="1">
    <location>
        <begin position="114"/>
        <end position="125"/>
    </location>
</feature>
<protein>
    <recommendedName>
        <fullName evidence="2">PiggyBac transposable element-derived protein domain-containing protein</fullName>
    </recommendedName>
</protein>
<dbReference type="Proteomes" id="UP000028524">
    <property type="component" value="Unassembled WGS sequence"/>
</dbReference>
<dbReference type="PANTHER" id="PTHR46599">
    <property type="entry name" value="PIGGYBAC TRANSPOSABLE ELEMENT-DERIVED PROTEIN 4"/>
    <property type="match status" value="1"/>
</dbReference>
<proteinExistence type="predicted"/>
<evidence type="ECO:0000313" key="4">
    <source>
        <dbReference type="Proteomes" id="UP000028524"/>
    </source>
</evidence>
<feature type="domain" description="PiggyBac transposable element-derived protein" evidence="2">
    <location>
        <begin position="73"/>
        <end position="225"/>
    </location>
</feature>